<keyword evidence="2" id="KW-1185">Reference proteome</keyword>
<dbReference type="OrthoDB" id="2841294at2759"/>
<dbReference type="RefSeq" id="XP_043004387.1">
    <property type="nucleotide sequence ID" value="XM_043157022.1"/>
</dbReference>
<name>A0A9P7UPF3_9AGAR</name>
<dbReference type="AlphaFoldDB" id="A0A9P7UPF3"/>
<proteinExistence type="predicted"/>
<sequence length="160" mass="17074">MPGLARFIQYIPPELFTMLPSLSVLLASIAVLVTSSSAQQAHIQSPQSGFQVSASQSFTVEVETPPFLSSSEEVSVVLGYKPCGTMLCLSPSETGIGEVLYKGDYNPQRGTGLNVQQNFTVTIPTWASPGPAMLSLVHYALIGAVNIPWMESKAINLTVV</sequence>
<protein>
    <submittedName>
        <fullName evidence="1">Uncharacterized protein</fullName>
    </submittedName>
</protein>
<dbReference type="Pfam" id="PF19271">
    <property type="entry name" value="Nis1"/>
    <property type="match status" value="1"/>
</dbReference>
<dbReference type="EMBL" id="CM032188">
    <property type="protein sequence ID" value="KAG7087916.1"/>
    <property type="molecule type" value="Genomic_DNA"/>
</dbReference>
<dbReference type="InterPro" id="IPR045469">
    <property type="entry name" value="Nis1"/>
</dbReference>
<gene>
    <name evidence="1" type="ORF">E1B28_011964</name>
</gene>
<reference evidence="1" key="1">
    <citation type="journal article" date="2021" name="Genome Biol. Evol.">
        <title>The assembled and annotated genome of the fairy-ring fungus Marasmius oreades.</title>
        <authorList>
            <person name="Hiltunen M."/>
            <person name="Ament-Velasquez S.L."/>
            <person name="Johannesson H."/>
        </authorList>
    </citation>
    <scope>NUCLEOTIDE SEQUENCE</scope>
    <source>
        <strain evidence="1">03SP1</strain>
    </source>
</reference>
<organism evidence="1 2">
    <name type="scientific">Marasmius oreades</name>
    <name type="common">fairy-ring Marasmius</name>
    <dbReference type="NCBI Taxonomy" id="181124"/>
    <lineage>
        <taxon>Eukaryota</taxon>
        <taxon>Fungi</taxon>
        <taxon>Dikarya</taxon>
        <taxon>Basidiomycota</taxon>
        <taxon>Agaricomycotina</taxon>
        <taxon>Agaricomycetes</taxon>
        <taxon>Agaricomycetidae</taxon>
        <taxon>Agaricales</taxon>
        <taxon>Marasmiineae</taxon>
        <taxon>Marasmiaceae</taxon>
        <taxon>Marasmius</taxon>
    </lineage>
</organism>
<comment type="caution">
    <text evidence="1">The sequence shown here is derived from an EMBL/GenBank/DDBJ whole genome shotgun (WGS) entry which is preliminary data.</text>
</comment>
<accession>A0A9P7UPF3</accession>
<dbReference type="GeneID" id="66081039"/>
<dbReference type="KEGG" id="more:E1B28_011964"/>
<evidence type="ECO:0000313" key="1">
    <source>
        <dbReference type="EMBL" id="KAG7087916.1"/>
    </source>
</evidence>
<evidence type="ECO:0000313" key="2">
    <source>
        <dbReference type="Proteomes" id="UP001049176"/>
    </source>
</evidence>
<dbReference type="Proteomes" id="UP001049176">
    <property type="component" value="Chromosome 8"/>
</dbReference>